<organism evidence="2 3">
    <name type="scientific">Strongylus vulgaris</name>
    <name type="common">Blood worm</name>
    <dbReference type="NCBI Taxonomy" id="40348"/>
    <lineage>
        <taxon>Eukaryota</taxon>
        <taxon>Metazoa</taxon>
        <taxon>Ecdysozoa</taxon>
        <taxon>Nematoda</taxon>
        <taxon>Chromadorea</taxon>
        <taxon>Rhabditida</taxon>
        <taxon>Rhabditina</taxon>
        <taxon>Rhabditomorpha</taxon>
        <taxon>Strongyloidea</taxon>
        <taxon>Strongylidae</taxon>
        <taxon>Strongylus</taxon>
    </lineage>
</organism>
<dbReference type="Proteomes" id="UP000270094">
    <property type="component" value="Unassembled WGS sequence"/>
</dbReference>
<name>A0A3P7LWJ5_STRVU</name>
<evidence type="ECO:0000313" key="3">
    <source>
        <dbReference type="Proteomes" id="UP000270094"/>
    </source>
</evidence>
<keyword evidence="3" id="KW-1185">Reference proteome</keyword>
<reference evidence="2 3" key="1">
    <citation type="submission" date="2018-11" db="EMBL/GenBank/DDBJ databases">
        <authorList>
            <consortium name="Pathogen Informatics"/>
        </authorList>
    </citation>
    <scope>NUCLEOTIDE SEQUENCE [LARGE SCALE GENOMIC DNA]</scope>
</reference>
<dbReference type="AlphaFoldDB" id="A0A3P7LWJ5"/>
<proteinExistence type="predicted"/>
<evidence type="ECO:0000256" key="1">
    <source>
        <dbReference type="SAM" id="MobiDB-lite"/>
    </source>
</evidence>
<protein>
    <submittedName>
        <fullName evidence="2">Uncharacterized protein</fullName>
    </submittedName>
</protein>
<feature type="non-terminal residue" evidence="2">
    <location>
        <position position="127"/>
    </location>
</feature>
<dbReference type="EMBL" id="UYYB01123284">
    <property type="protein sequence ID" value="VDM83468.1"/>
    <property type="molecule type" value="Genomic_DNA"/>
</dbReference>
<sequence>MPLEGFKIPGSFLKRKIEQEHVESNDTAYQGAAPIRRTEFPSSRLFGNLTRGGPTSVQNPSRGEGVRFAFSKTKDRRFANALQDASLASTSDRSHDSAENQSESINKYKLVRKVERNSKSPARQQPE</sequence>
<evidence type="ECO:0000313" key="2">
    <source>
        <dbReference type="EMBL" id="VDM83468.1"/>
    </source>
</evidence>
<dbReference type="OrthoDB" id="5898531at2759"/>
<feature type="region of interest" description="Disordered" evidence="1">
    <location>
        <begin position="84"/>
        <end position="127"/>
    </location>
</feature>
<gene>
    <name evidence="2" type="ORF">SVUK_LOCUS18466</name>
</gene>
<accession>A0A3P7LWJ5</accession>